<feature type="chain" id="PRO_5044961883" description="C-C motif chemokine" evidence="4">
    <location>
        <begin position="21"/>
        <end position="91"/>
    </location>
</feature>
<keyword evidence="4" id="KW-0145">Chemotaxis</keyword>
<dbReference type="SUPFAM" id="SSF54117">
    <property type="entry name" value="Interleukin 8-like chemokines"/>
    <property type="match status" value="1"/>
</dbReference>
<reference evidence="7" key="1">
    <citation type="submission" date="2025-08" db="UniProtKB">
        <authorList>
            <consortium name="RefSeq"/>
        </authorList>
    </citation>
    <scope>IDENTIFICATION</scope>
</reference>
<accession>A0ABM0HVL5</accession>
<evidence type="ECO:0000256" key="3">
    <source>
        <dbReference type="ARBA" id="ARBA00023157"/>
    </source>
</evidence>
<dbReference type="Proteomes" id="UP000694910">
    <property type="component" value="Unplaced"/>
</dbReference>
<comment type="similarity">
    <text evidence="1 4">Belongs to the intercrine beta (chemokine CC) family.</text>
</comment>
<keyword evidence="4" id="KW-0732">Signal</keyword>
<name>A0ABM0HVL5_CERSS</name>
<protein>
    <recommendedName>
        <fullName evidence="4">C-C motif chemokine</fullName>
    </recommendedName>
</protein>
<evidence type="ECO:0000256" key="2">
    <source>
        <dbReference type="ARBA" id="ARBA00022514"/>
    </source>
</evidence>
<dbReference type="PANTHER" id="PTHR12015:SF149">
    <property type="entry name" value="REGAKINE-1"/>
    <property type="match status" value="1"/>
</dbReference>
<evidence type="ECO:0000256" key="1">
    <source>
        <dbReference type="ARBA" id="ARBA00010868"/>
    </source>
</evidence>
<dbReference type="SMART" id="SM00199">
    <property type="entry name" value="SCY"/>
    <property type="match status" value="1"/>
</dbReference>
<evidence type="ECO:0000313" key="7">
    <source>
        <dbReference type="RefSeq" id="XP_004434906.1"/>
    </source>
</evidence>
<gene>
    <name evidence="7" type="primary">LOC101402457</name>
</gene>
<dbReference type="PROSITE" id="PS00472">
    <property type="entry name" value="SMALL_CYTOKINES_CC"/>
    <property type="match status" value="1"/>
</dbReference>
<keyword evidence="3" id="KW-1015">Disulfide bond</keyword>
<organism evidence="6 7">
    <name type="scientific">Ceratotherium simum simum</name>
    <name type="common">Southern white rhinoceros</name>
    <dbReference type="NCBI Taxonomy" id="73337"/>
    <lineage>
        <taxon>Eukaryota</taxon>
        <taxon>Metazoa</taxon>
        <taxon>Chordata</taxon>
        <taxon>Craniata</taxon>
        <taxon>Vertebrata</taxon>
        <taxon>Euteleostomi</taxon>
        <taxon>Mammalia</taxon>
        <taxon>Eutheria</taxon>
        <taxon>Laurasiatheria</taxon>
        <taxon>Perissodactyla</taxon>
        <taxon>Rhinocerotidae</taxon>
        <taxon>Ceratotherium</taxon>
    </lineage>
</organism>
<comment type="subcellular location">
    <subcellularLocation>
        <location evidence="4">Secreted</location>
    </subcellularLocation>
</comment>
<feature type="signal peptide" evidence="4">
    <location>
        <begin position="1"/>
        <end position="20"/>
    </location>
</feature>
<dbReference type="InterPro" id="IPR000827">
    <property type="entry name" value="Chemokine_CC_CS"/>
</dbReference>
<evidence type="ECO:0000313" key="6">
    <source>
        <dbReference type="Proteomes" id="UP000694910"/>
    </source>
</evidence>
<dbReference type="Pfam" id="PF00048">
    <property type="entry name" value="IL8"/>
    <property type="match status" value="1"/>
</dbReference>
<keyword evidence="4" id="KW-0964">Secreted</keyword>
<evidence type="ECO:0000256" key="4">
    <source>
        <dbReference type="RuleBase" id="RU361150"/>
    </source>
</evidence>
<dbReference type="InterPro" id="IPR036048">
    <property type="entry name" value="Interleukin_8-like_sf"/>
</dbReference>
<dbReference type="GeneID" id="101402457"/>
<dbReference type="Gene3D" id="2.40.50.40">
    <property type="match status" value="1"/>
</dbReference>
<proteinExistence type="inferred from homology"/>
<dbReference type="PANTHER" id="PTHR12015">
    <property type="entry name" value="SMALL INDUCIBLE CYTOKINE A"/>
    <property type="match status" value="1"/>
</dbReference>
<keyword evidence="2 4" id="KW-0202">Cytokine</keyword>
<dbReference type="CDD" id="cd00272">
    <property type="entry name" value="Chemokine_CC"/>
    <property type="match status" value="1"/>
</dbReference>
<evidence type="ECO:0000259" key="5">
    <source>
        <dbReference type="SMART" id="SM00199"/>
    </source>
</evidence>
<keyword evidence="6" id="KW-1185">Reference proteome</keyword>
<feature type="domain" description="Chemokine interleukin-8-like" evidence="5">
    <location>
        <begin position="28"/>
        <end position="86"/>
    </location>
</feature>
<sequence length="91" mass="10205">MKGSLATLAFLLIAALHSEANEEPANDQTPCCFNYISRKIPLRFVKDYYRTSDLCPMPAVVFLTGKGRQVCVNPSVAWVQEYITYLDGQSK</sequence>
<dbReference type="RefSeq" id="XP_004434906.1">
    <property type="nucleotide sequence ID" value="XM_004434849.2"/>
</dbReference>
<dbReference type="InterPro" id="IPR039809">
    <property type="entry name" value="Chemokine_b/g/d"/>
</dbReference>
<dbReference type="InterPro" id="IPR001811">
    <property type="entry name" value="Chemokine_IL8-like_dom"/>
</dbReference>